<protein>
    <submittedName>
        <fullName evidence="1">Flagellar protein FlbD</fullName>
    </submittedName>
</protein>
<name>A0A2T4UIX9_9ACTN</name>
<accession>A0A2T4UIX9</accession>
<keyword evidence="1" id="KW-0969">Cilium</keyword>
<evidence type="ECO:0000313" key="1">
    <source>
        <dbReference type="EMBL" id="PTL59165.1"/>
    </source>
</evidence>
<dbReference type="InterPro" id="IPR009384">
    <property type="entry name" value="SwrD-like"/>
</dbReference>
<comment type="caution">
    <text evidence="1">The sequence shown here is derived from an EMBL/GenBank/DDBJ whole genome shotgun (WGS) entry which is preliminary data.</text>
</comment>
<dbReference type="PANTHER" id="PTHR39185:SF1">
    <property type="entry name" value="SWARMING MOTILITY PROTEIN SWRD"/>
    <property type="match status" value="1"/>
</dbReference>
<dbReference type="Pfam" id="PF06289">
    <property type="entry name" value="FlbD"/>
    <property type="match status" value="1"/>
</dbReference>
<dbReference type="RefSeq" id="WP_107567601.1">
    <property type="nucleotide sequence ID" value="NZ_PYYB01000001.1"/>
</dbReference>
<dbReference type="AlphaFoldDB" id="A0A2T4UIX9"/>
<keyword evidence="1" id="KW-0282">Flagellum</keyword>
<keyword evidence="1" id="KW-0966">Cell projection</keyword>
<organism evidence="1 2">
    <name type="scientific">Paraconexibacter algicola</name>
    <dbReference type="NCBI Taxonomy" id="2133960"/>
    <lineage>
        <taxon>Bacteria</taxon>
        <taxon>Bacillati</taxon>
        <taxon>Actinomycetota</taxon>
        <taxon>Thermoleophilia</taxon>
        <taxon>Solirubrobacterales</taxon>
        <taxon>Paraconexibacteraceae</taxon>
        <taxon>Paraconexibacter</taxon>
    </lineage>
</organism>
<dbReference type="OrthoDB" id="9799862at2"/>
<gene>
    <name evidence="1" type="ORF">C7Y72_05640</name>
</gene>
<dbReference type="Proteomes" id="UP000240739">
    <property type="component" value="Unassembled WGS sequence"/>
</dbReference>
<keyword evidence="2" id="KW-1185">Reference proteome</keyword>
<sequence length="76" mass="8195">MIELHRLGRSREAFLVNPDLVQHVEAAPDTSVTLTTGTRYLVEETPAEVTAAIRAWRVTILAEGLAAAGRPTISLA</sequence>
<dbReference type="EMBL" id="PYYB01000001">
    <property type="protein sequence ID" value="PTL59165.1"/>
    <property type="molecule type" value="Genomic_DNA"/>
</dbReference>
<dbReference type="PANTHER" id="PTHR39185">
    <property type="entry name" value="SWARMING MOTILITY PROTEIN SWRD"/>
    <property type="match status" value="1"/>
</dbReference>
<proteinExistence type="predicted"/>
<reference evidence="1 2" key="1">
    <citation type="submission" date="2018-03" db="EMBL/GenBank/DDBJ databases">
        <title>Aquarubrobacter algicola gen. nov., sp. nov., a novel actinobacterium isolated from shallow eutrophic lake during the end of cyanobacterial harmful algal blooms.</title>
        <authorList>
            <person name="Chun S.J."/>
        </authorList>
    </citation>
    <scope>NUCLEOTIDE SEQUENCE [LARGE SCALE GENOMIC DNA]</scope>
    <source>
        <strain evidence="1 2">Seoho-28</strain>
    </source>
</reference>
<evidence type="ECO:0000313" key="2">
    <source>
        <dbReference type="Proteomes" id="UP000240739"/>
    </source>
</evidence>